<evidence type="ECO:0000256" key="8">
    <source>
        <dbReference type="SAM" id="Phobius"/>
    </source>
</evidence>
<feature type="transmembrane region" description="Helical" evidence="8">
    <location>
        <begin position="86"/>
        <end position="104"/>
    </location>
</feature>
<evidence type="ECO:0000313" key="10">
    <source>
        <dbReference type="EMBL" id="NYE72807.1"/>
    </source>
</evidence>
<dbReference type="Gene3D" id="1.20.1250.20">
    <property type="entry name" value="MFS general substrate transporter like domains"/>
    <property type="match status" value="1"/>
</dbReference>
<feature type="transmembrane region" description="Helical" evidence="8">
    <location>
        <begin position="255"/>
        <end position="278"/>
    </location>
</feature>
<feature type="transmembrane region" description="Helical" evidence="8">
    <location>
        <begin position="50"/>
        <end position="71"/>
    </location>
</feature>
<keyword evidence="2" id="KW-0813">Transport</keyword>
<keyword evidence="3" id="KW-1003">Cell membrane</keyword>
<feature type="transmembrane region" description="Helical" evidence="8">
    <location>
        <begin position="290"/>
        <end position="308"/>
    </location>
</feature>
<dbReference type="PROSITE" id="PS50850">
    <property type="entry name" value="MFS"/>
    <property type="match status" value="1"/>
</dbReference>
<feature type="transmembrane region" description="Helical" evidence="8">
    <location>
        <begin position="226"/>
        <end position="249"/>
    </location>
</feature>
<protein>
    <submittedName>
        <fullName evidence="10">MFS family permease</fullName>
    </submittedName>
</protein>
<accession>A0A7Y9I9R1</accession>
<dbReference type="AlphaFoldDB" id="A0A7Y9I9R1"/>
<dbReference type="SUPFAM" id="SSF103473">
    <property type="entry name" value="MFS general substrate transporter"/>
    <property type="match status" value="1"/>
</dbReference>
<keyword evidence="5 8" id="KW-1133">Transmembrane helix</keyword>
<feature type="region of interest" description="Disordered" evidence="7">
    <location>
        <begin position="412"/>
        <end position="476"/>
    </location>
</feature>
<proteinExistence type="predicted"/>
<feature type="transmembrane region" description="Helical" evidence="8">
    <location>
        <begin position="356"/>
        <end position="379"/>
    </location>
</feature>
<evidence type="ECO:0000256" key="3">
    <source>
        <dbReference type="ARBA" id="ARBA00022475"/>
    </source>
</evidence>
<feature type="transmembrane region" description="Helical" evidence="8">
    <location>
        <begin position="314"/>
        <end position="335"/>
    </location>
</feature>
<evidence type="ECO:0000313" key="11">
    <source>
        <dbReference type="Proteomes" id="UP000569914"/>
    </source>
</evidence>
<sequence length="476" mass="47964">MISQWRVLAAHADFRRLFAGGSVSQLGSTVTSVALPLTAVLLLDASPLQMGLLGAAGFLPHLVLGLPAGVWVDRWPYRRVLVLTDLIRAVALAAVPVLAALGLLQIWQLAVIAVVTGTCSVFSAIAEGSFLPDLVPRGELLAANSAIAIRNSVASTSGTALGGLLVQLLTAPVAIILDAVSYLGSAVCVARIRVPGHRSAPARERRFLRDIGEGIRVVFGRPELRALTTSATIGALAGQLQAVVVMLFLVRDLQLAPALIGILLAVSGVAGIAGAAVGVPITRRLGHGPAYIAGTLVSSLAGVVLALAGGPLPLVLAVVVTARLLQGWGPTLYGINQQTLRQTLIPTDLLPRAQATWRFLVFGMQPVGALLGGVLGSFVGLRGTLVAGSVIMLAGTVVAWLSPLRSLRELPDQPASAAGASDLDTSGTDSGATGPGVTGSGVTGSGVTGSGVTGSGVTGSGVTGSGLAADGRASSV</sequence>
<dbReference type="PANTHER" id="PTHR23513:SF6">
    <property type="entry name" value="MAJOR FACILITATOR SUPERFAMILY ASSOCIATED DOMAIN-CONTAINING PROTEIN"/>
    <property type="match status" value="1"/>
</dbReference>
<evidence type="ECO:0000256" key="6">
    <source>
        <dbReference type="ARBA" id="ARBA00023136"/>
    </source>
</evidence>
<comment type="subcellular location">
    <subcellularLocation>
        <location evidence="1">Cell membrane</location>
        <topology evidence="1">Multi-pass membrane protein</topology>
    </subcellularLocation>
</comment>
<dbReference type="Pfam" id="PF05977">
    <property type="entry name" value="MFS_3"/>
    <property type="match status" value="1"/>
</dbReference>
<evidence type="ECO:0000256" key="1">
    <source>
        <dbReference type="ARBA" id="ARBA00004651"/>
    </source>
</evidence>
<comment type="caution">
    <text evidence="10">The sequence shown here is derived from an EMBL/GenBank/DDBJ whole genome shotgun (WGS) entry which is preliminary data.</text>
</comment>
<keyword evidence="6 8" id="KW-0472">Membrane</keyword>
<dbReference type="CDD" id="cd06173">
    <property type="entry name" value="MFS_MefA_like"/>
    <property type="match status" value="1"/>
</dbReference>
<dbReference type="InterPro" id="IPR010290">
    <property type="entry name" value="TM_effector"/>
</dbReference>
<evidence type="ECO:0000256" key="4">
    <source>
        <dbReference type="ARBA" id="ARBA00022692"/>
    </source>
</evidence>
<evidence type="ECO:0000259" key="9">
    <source>
        <dbReference type="PROSITE" id="PS50850"/>
    </source>
</evidence>
<name>A0A7Y9I9R1_9ACTN</name>
<dbReference type="Proteomes" id="UP000569914">
    <property type="component" value="Unassembled WGS sequence"/>
</dbReference>
<evidence type="ECO:0000256" key="5">
    <source>
        <dbReference type="ARBA" id="ARBA00022989"/>
    </source>
</evidence>
<dbReference type="InterPro" id="IPR020846">
    <property type="entry name" value="MFS_dom"/>
</dbReference>
<feature type="transmembrane region" description="Helical" evidence="8">
    <location>
        <begin position="23"/>
        <end position="43"/>
    </location>
</feature>
<evidence type="ECO:0000256" key="7">
    <source>
        <dbReference type="SAM" id="MobiDB-lite"/>
    </source>
</evidence>
<organism evidence="10 11">
    <name type="scientific">Microlunatus parietis</name>
    <dbReference type="NCBI Taxonomy" id="682979"/>
    <lineage>
        <taxon>Bacteria</taxon>
        <taxon>Bacillati</taxon>
        <taxon>Actinomycetota</taxon>
        <taxon>Actinomycetes</taxon>
        <taxon>Propionibacteriales</taxon>
        <taxon>Propionibacteriaceae</taxon>
        <taxon>Microlunatus</taxon>
    </lineage>
</organism>
<evidence type="ECO:0000256" key="2">
    <source>
        <dbReference type="ARBA" id="ARBA00022448"/>
    </source>
</evidence>
<dbReference type="GO" id="GO:0022857">
    <property type="term" value="F:transmembrane transporter activity"/>
    <property type="evidence" value="ECO:0007669"/>
    <property type="project" value="InterPro"/>
</dbReference>
<keyword evidence="4 8" id="KW-0812">Transmembrane</keyword>
<feature type="transmembrane region" description="Helical" evidence="8">
    <location>
        <begin position="164"/>
        <end position="189"/>
    </location>
</feature>
<gene>
    <name evidence="10" type="ORF">BKA15_004136</name>
</gene>
<reference evidence="10 11" key="1">
    <citation type="submission" date="2020-07" db="EMBL/GenBank/DDBJ databases">
        <title>Sequencing the genomes of 1000 actinobacteria strains.</title>
        <authorList>
            <person name="Klenk H.-P."/>
        </authorList>
    </citation>
    <scope>NUCLEOTIDE SEQUENCE [LARGE SCALE GENOMIC DNA]</scope>
    <source>
        <strain evidence="10 11">DSM 22083</strain>
    </source>
</reference>
<dbReference type="EMBL" id="JACCBU010000001">
    <property type="protein sequence ID" value="NYE72807.1"/>
    <property type="molecule type" value="Genomic_DNA"/>
</dbReference>
<feature type="domain" description="Major facilitator superfamily (MFS) profile" evidence="9">
    <location>
        <begin position="223"/>
        <end position="476"/>
    </location>
</feature>
<dbReference type="InterPro" id="IPR036259">
    <property type="entry name" value="MFS_trans_sf"/>
</dbReference>
<dbReference type="GO" id="GO:0005886">
    <property type="term" value="C:plasma membrane"/>
    <property type="evidence" value="ECO:0007669"/>
    <property type="project" value="UniProtKB-SubCell"/>
</dbReference>
<feature type="transmembrane region" description="Helical" evidence="8">
    <location>
        <begin position="385"/>
        <end position="404"/>
    </location>
</feature>
<dbReference type="PANTHER" id="PTHR23513">
    <property type="entry name" value="INTEGRAL MEMBRANE EFFLUX PROTEIN-RELATED"/>
    <property type="match status" value="1"/>
</dbReference>
<keyword evidence="11" id="KW-1185">Reference proteome</keyword>
<feature type="compositionally biased region" description="Gly residues" evidence="7">
    <location>
        <begin position="433"/>
        <end position="464"/>
    </location>
</feature>